<dbReference type="AlphaFoldDB" id="A0AAD8P3N9"/>
<keyword evidence="2" id="KW-1185">Reference proteome</keyword>
<evidence type="ECO:0000313" key="1">
    <source>
        <dbReference type="EMBL" id="KAK1432258.1"/>
    </source>
</evidence>
<reference evidence="1" key="1">
    <citation type="journal article" date="2023" name="bioRxiv">
        <title>Improved chromosome-level genome assembly for marigold (Tagetes erecta).</title>
        <authorList>
            <person name="Jiang F."/>
            <person name="Yuan L."/>
            <person name="Wang S."/>
            <person name="Wang H."/>
            <person name="Xu D."/>
            <person name="Wang A."/>
            <person name="Fan W."/>
        </authorList>
    </citation>
    <scope>NUCLEOTIDE SEQUENCE</scope>
    <source>
        <strain evidence="1">WSJ</strain>
        <tissue evidence="1">Leaf</tissue>
    </source>
</reference>
<proteinExistence type="predicted"/>
<dbReference type="Proteomes" id="UP001229421">
    <property type="component" value="Unassembled WGS sequence"/>
</dbReference>
<name>A0AAD8P3N9_TARER</name>
<accession>A0AAD8P3N9</accession>
<gene>
    <name evidence="1" type="ORF">QVD17_09153</name>
</gene>
<evidence type="ECO:0000313" key="2">
    <source>
        <dbReference type="Proteomes" id="UP001229421"/>
    </source>
</evidence>
<sequence>MRGRLTNTTVAFEEYMRWYLERTVTFRQGMSQVYQMPGYEMVNNLAGHYMDFSHADHEAYLPGHVMENPDHVELPPVLERLPRRARGRGRGRGRVGVARLLKRLRGNKIWGIWRT</sequence>
<organism evidence="1 2">
    <name type="scientific">Tagetes erecta</name>
    <name type="common">African marigold</name>
    <dbReference type="NCBI Taxonomy" id="13708"/>
    <lineage>
        <taxon>Eukaryota</taxon>
        <taxon>Viridiplantae</taxon>
        <taxon>Streptophyta</taxon>
        <taxon>Embryophyta</taxon>
        <taxon>Tracheophyta</taxon>
        <taxon>Spermatophyta</taxon>
        <taxon>Magnoliopsida</taxon>
        <taxon>eudicotyledons</taxon>
        <taxon>Gunneridae</taxon>
        <taxon>Pentapetalae</taxon>
        <taxon>asterids</taxon>
        <taxon>campanulids</taxon>
        <taxon>Asterales</taxon>
        <taxon>Asteraceae</taxon>
        <taxon>Asteroideae</taxon>
        <taxon>Heliantheae alliance</taxon>
        <taxon>Tageteae</taxon>
        <taxon>Tagetes</taxon>
    </lineage>
</organism>
<dbReference type="EMBL" id="JAUHHV010000002">
    <property type="protein sequence ID" value="KAK1432258.1"/>
    <property type="molecule type" value="Genomic_DNA"/>
</dbReference>
<protein>
    <submittedName>
        <fullName evidence="1">Uncharacterized protein</fullName>
    </submittedName>
</protein>
<comment type="caution">
    <text evidence="1">The sequence shown here is derived from an EMBL/GenBank/DDBJ whole genome shotgun (WGS) entry which is preliminary data.</text>
</comment>